<keyword evidence="6 8" id="KW-0675">Receptor</keyword>
<dbReference type="PROSITE" id="PS50262">
    <property type="entry name" value="G_PROTEIN_RECEP_F1_2"/>
    <property type="match status" value="1"/>
</dbReference>
<comment type="subcellular location">
    <subcellularLocation>
        <location evidence="1">Membrane</location>
        <topology evidence="1">Multi-pass membrane protein</topology>
    </subcellularLocation>
</comment>
<feature type="transmembrane region" description="Helical" evidence="9">
    <location>
        <begin position="103"/>
        <end position="120"/>
    </location>
</feature>
<dbReference type="Gene3D" id="1.20.1070.10">
    <property type="entry name" value="Rhodopsin 7-helix transmembrane proteins"/>
    <property type="match status" value="1"/>
</dbReference>
<evidence type="ECO:0000256" key="3">
    <source>
        <dbReference type="ARBA" id="ARBA00022989"/>
    </source>
</evidence>
<dbReference type="PANTHER" id="PTHR24243">
    <property type="entry name" value="G-PROTEIN COUPLED RECEPTOR"/>
    <property type="match status" value="1"/>
</dbReference>
<keyword evidence="2 8" id="KW-0812">Transmembrane</keyword>
<dbReference type="InterPro" id="IPR017452">
    <property type="entry name" value="GPCR_Rhodpsn_7TM"/>
</dbReference>
<dbReference type="GO" id="GO:0016020">
    <property type="term" value="C:membrane"/>
    <property type="evidence" value="ECO:0007669"/>
    <property type="project" value="UniProtKB-SubCell"/>
</dbReference>
<name>A0A3M6TQC4_POCDA</name>
<evidence type="ECO:0000256" key="4">
    <source>
        <dbReference type="ARBA" id="ARBA00023040"/>
    </source>
</evidence>
<keyword evidence="12" id="KW-1185">Reference proteome</keyword>
<comment type="caution">
    <text evidence="11">The sequence shown here is derived from an EMBL/GenBank/DDBJ whole genome shotgun (WGS) entry which is preliminary data.</text>
</comment>
<proteinExistence type="inferred from homology"/>
<dbReference type="Proteomes" id="UP000275408">
    <property type="component" value="Unassembled WGS sequence"/>
</dbReference>
<accession>A0A3M6TQC4</accession>
<dbReference type="PANTHER" id="PTHR24243:SF208">
    <property type="entry name" value="PYROKININ-1 RECEPTOR"/>
    <property type="match status" value="1"/>
</dbReference>
<keyword evidence="4 8" id="KW-0297">G-protein coupled receptor</keyword>
<feature type="transmembrane region" description="Helical" evidence="9">
    <location>
        <begin position="183"/>
        <end position="214"/>
    </location>
</feature>
<evidence type="ECO:0000256" key="6">
    <source>
        <dbReference type="ARBA" id="ARBA00023170"/>
    </source>
</evidence>
<evidence type="ECO:0000256" key="2">
    <source>
        <dbReference type="ARBA" id="ARBA00022692"/>
    </source>
</evidence>
<sequence length="308" mass="34800">MNGSVDYTNANKTTDIRRVSTFGLTTFLITAIFLLPVGVIGNLMVIVVVRKRRYLQTKTNFLLANLAACDLVANILGYTWGVASAFPIPNMTLGVIICKINSIYPAASGCSAFILTIIALERYSAIVKPLNTRFKLKKRTLRYFILAIWIFVLAAVIPLVYFADYNVGSTYRCGRTWGTTAKATFWTTGFIIFVVVPLIVMLFCYVQIIRALYFGTRIVPMNIPAEVDAREKKRVIQLSIIVTFVFIVTYLPFAIVKELEMRISLSNRVRAFSLLSVLLSSILNPFIYAFQSSNYRRAFKEIICLIQR</sequence>
<dbReference type="OMA" id="VIICKIN"/>
<evidence type="ECO:0000256" key="5">
    <source>
        <dbReference type="ARBA" id="ARBA00023136"/>
    </source>
</evidence>
<gene>
    <name evidence="11" type="ORF">pdam_00021230</name>
</gene>
<dbReference type="SUPFAM" id="SSF81321">
    <property type="entry name" value="Family A G protein-coupled receptor-like"/>
    <property type="match status" value="1"/>
</dbReference>
<dbReference type="EMBL" id="RCHS01003171">
    <property type="protein sequence ID" value="RMX43613.1"/>
    <property type="molecule type" value="Genomic_DNA"/>
</dbReference>
<dbReference type="InterPro" id="IPR000276">
    <property type="entry name" value="GPCR_Rhodpsn"/>
</dbReference>
<dbReference type="CDD" id="cd00637">
    <property type="entry name" value="7tm_classA_rhodopsin-like"/>
    <property type="match status" value="1"/>
</dbReference>
<feature type="transmembrane region" description="Helical" evidence="9">
    <location>
        <begin position="27"/>
        <end position="49"/>
    </location>
</feature>
<keyword evidence="5 9" id="KW-0472">Membrane</keyword>
<protein>
    <recommendedName>
        <fullName evidence="10">G-protein coupled receptors family 1 profile domain-containing protein</fullName>
    </recommendedName>
</protein>
<evidence type="ECO:0000313" key="12">
    <source>
        <dbReference type="Proteomes" id="UP000275408"/>
    </source>
</evidence>
<evidence type="ECO:0000256" key="9">
    <source>
        <dbReference type="SAM" id="Phobius"/>
    </source>
</evidence>
<feature type="transmembrane region" description="Helical" evidence="9">
    <location>
        <begin position="61"/>
        <end position="83"/>
    </location>
</feature>
<evidence type="ECO:0000256" key="8">
    <source>
        <dbReference type="RuleBase" id="RU000688"/>
    </source>
</evidence>
<feature type="transmembrane region" description="Helical" evidence="9">
    <location>
        <begin position="235"/>
        <end position="256"/>
    </location>
</feature>
<keyword evidence="7 8" id="KW-0807">Transducer</keyword>
<dbReference type="AlphaFoldDB" id="A0A3M6TQC4"/>
<evidence type="ECO:0000313" key="11">
    <source>
        <dbReference type="EMBL" id="RMX43613.1"/>
    </source>
</evidence>
<feature type="domain" description="G-protein coupled receptors family 1 profile" evidence="10">
    <location>
        <begin position="41"/>
        <end position="288"/>
    </location>
</feature>
<reference evidence="11 12" key="1">
    <citation type="journal article" date="2018" name="Sci. Rep.">
        <title>Comparative analysis of the Pocillopora damicornis genome highlights role of immune system in coral evolution.</title>
        <authorList>
            <person name="Cunning R."/>
            <person name="Bay R.A."/>
            <person name="Gillette P."/>
            <person name="Baker A.C."/>
            <person name="Traylor-Knowles N."/>
        </authorList>
    </citation>
    <scope>NUCLEOTIDE SEQUENCE [LARGE SCALE GENOMIC DNA]</scope>
    <source>
        <strain evidence="11">RSMAS</strain>
        <tissue evidence="11">Whole animal</tissue>
    </source>
</reference>
<organism evidence="11 12">
    <name type="scientific">Pocillopora damicornis</name>
    <name type="common">Cauliflower coral</name>
    <name type="synonym">Millepora damicornis</name>
    <dbReference type="NCBI Taxonomy" id="46731"/>
    <lineage>
        <taxon>Eukaryota</taxon>
        <taxon>Metazoa</taxon>
        <taxon>Cnidaria</taxon>
        <taxon>Anthozoa</taxon>
        <taxon>Hexacorallia</taxon>
        <taxon>Scleractinia</taxon>
        <taxon>Astrocoeniina</taxon>
        <taxon>Pocilloporidae</taxon>
        <taxon>Pocillopora</taxon>
    </lineage>
</organism>
<evidence type="ECO:0000256" key="1">
    <source>
        <dbReference type="ARBA" id="ARBA00004141"/>
    </source>
</evidence>
<feature type="transmembrane region" description="Helical" evidence="9">
    <location>
        <begin position="271"/>
        <end position="290"/>
    </location>
</feature>
<evidence type="ECO:0000256" key="7">
    <source>
        <dbReference type="ARBA" id="ARBA00023224"/>
    </source>
</evidence>
<comment type="similarity">
    <text evidence="8">Belongs to the G-protein coupled receptor 1 family.</text>
</comment>
<keyword evidence="3 9" id="KW-1133">Transmembrane helix</keyword>
<dbReference type="PRINTS" id="PR00237">
    <property type="entry name" value="GPCRRHODOPSN"/>
</dbReference>
<dbReference type="STRING" id="46731.A0A3M6TQC4"/>
<dbReference type="OrthoDB" id="5989681at2759"/>
<evidence type="ECO:0000259" key="10">
    <source>
        <dbReference type="PROSITE" id="PS50262"/>
    </source>
</evidence>
<feature type="transmembrane region" description="Helical" evidence="9">
    <location>
        <begin position="141"/>
        <end position="163"/>
    </location>
</feature>
<dbReference type="GO" id="GO:0004930">
    <property type="term" value="F:G protein-coupled receptor activity"/>
    <property type="evidence" value="ECO:0007669"/>
    <property type="project" value="UniProtKB-KW"/>
</dbReference>
<dbReference type="PROSITE" id="PS00237">
    <property type="entry name" value="G_PROTEIN_RECEP_F1_1"/>
    <property type="match status" value="1"/>
</dbReference>
<dbReference type="Pfam" id="PF00001">
    <property type="entry name" value="7tm_1"/>
    <property type="match status" value="1"/>
</dbReference>
<dbReference type="SMART" id="SM01381">
    <property type="entry name" value="7TM_GPCR_Srsx"/>
    <property type="match status" value="1"/>
</dbReference>